<feature type="disulfide bond" evidence="6">
    <location>
        <begin position="151"/>
        <end position="163"/>
    </location>
</feature>
<dbReference type="InterPro" id="IPR001211">
    <property type="entry name" value="PLA2"/>
</dbReference>
<dbReference type="GO" id="GO:0016042">
    <property type="term" value="P:lipid catabolic process"/>
    <property type="evidence" value="ECO:0007669"/>
    <property type="project" value="InterPro"/>
</dbReference>
<dbReference type="GO" id="GO:0050482">
    <property type="term" value="P:arachidonate secretion"/>
    <property type="evidence" value="ECO:0007669"/>
    <property type="project" value="InterPro"/>
</dbReference>
<evidence type="ECO:0000256" key="5">
    <source>
        <dbReference type="PIRSR" id="PIRSR601211-2"/>
    </source>
</evidence>
<accession>A0A8J4XGA9</accession>
<dbReference type="GO" id="GO:0047498">
    <property type="term" value="F:calcium-dependent phospholipase A2 activity"/>
    <property type="evidence" value="ECO:0007669"/>
    <property type="project" value="TreeGrafter"/>
</dbReference>
<feature type="disulfide bond" evidence="6">
    <location>
        <begin position="124"/>
        <end position="165"/>
    </location>
</feature>
<feature type="binding site" evidence="5">
    <location>
        <position position="103"/>
    </location>
    <ligand>
        <name>Ca(2+)</name>
        <dbReference type="ChEBI" id="CHEBI:29108"/>
    </ligand>
</feature>
<keyword evidence="5" id="KW-0106">Calcium</keyword>
<keyword evidence="2" id="KW-0964">Secreted</keyword>
<evidence type="ECO:0000256" key="8">
    <source>
        <dbReference type="SAM" id="MobiDB-lite"/>
    </source>
</evidence>
<evidence type="ECO:0000259" key="9">
    <source>
        <dbReference type="SMART" id="SM00085"/>
    </source>
</evidence>
<comment type="subcellular location">
    <subcellularLocation>
        <location evidence="1">Secreted</location>
    </subcellularLocation>
</comment>
<organism evidence="10 11">
    <name type="scientific">Clarias magur</name>
    <name type="common">Asian catfish</name>
    <name type="synonym">Macropteronotus magur</name>
    <dbReference type="NCBI Taxonomy" id="1594786"/>
    <lineage>
        <taxon>Eukaryota</taxon>
        <taxon>Metazoa</taxon>
        <taxon>Chordata</taxon>
        <taxon>Craniata</taxon>
        <taxon>Vertebrata</taxon>
        <taxon>Euteleostomi</taxon>
        <taxon>Actinopterygii</taxon>
        <taxon>Neopterygii</taxon>
        <taxon>Teleostei</taxon>
        <taxon>Ostariophysi</taxon>
        <taxon>Siluriformes</taxon>
        <taxon>Clariidae</taxon>
        <taxon>Clarias</taxon>
    </lineage>
</organism>
<dbReference type="Gene3D" id="1.20.90.10">
    <property type="entry name" value="Phospholipase A2 domain"/>
    <property type="match status" value="1"/>
</dbReference>
<comment type="caution">
    <text evidence="10">The sequence shown here is derived from an EMBL/GenBank/DDBJ whole genome shotgun (WGS) entry which is preliminary data.</text>
</comment>
<feature type="domain" description="Phospholipase A2-like central" evidence="9">
    <location>
        <begin position="76"/>
        <end position="183"/>
    </location>
</feature>
<evidence type="ECO:0000256" key="6">
    <source>
        <dbReference type="PIRSR" id="PIRSR601211-3"/>
    </source>
</evidence>
<dbReference type="PROSITE" id="PS00119">
    <property type="entry name" value="PA2_ASP"/>
    <property type="match status" value="1"/>
</dbReference>
<dbReference type="PANTHER" id="PTHR11716">
    <property type="entry name" value="PHOSPHOLIPASE A2 FAMILY MEMBER"/>
    <property type="match status" value="1"/>
</dbReference>
<dbReference type="SMART" id="SM00085">
    <property type="entry name" value="PA2c"/>
    <property type="match status" value="1"/>
</dbReference>
<dbReference type="Proteomes" id="UP000727407">
    <property type="component" value="Unassembled WGS sequence"/>
</dbReference>
<feature type="disulfide bond" evidence="6">
    <location>
        <begin position="133"/>
        <end position="158"/>
    </location>
</feature>
<comment type="similarity">
    <text evidence="7">Belongs to the phospholipase A2 family.</text>
</comment>
<feature type="compositionally biased region" description="Polar residues" evidence="8">
    <location>
        <begin position="34"/>
        <end position="65"/>
    </location>
</feature>
<protein>
    <submittedName>
        <fullName evidence="10">Group 10 secretory phospholipase A2-like</fullName>
    </submittedName>
</protein>
<comment type="cofactor">
    <cofactor evidence="5">
        <name>Ca(2+)</name>
        <dbReference type="ChEBI" id="CHEBI:29108"/>
    </cofactor>
    <text evidence="5">Binds 1 Ca(2+) ion per subunit.</text>
</comment>
<dbReference type="InterPro" id="IPR033113">
    <property type="entry name" value="PLA2_histidine"/>
</dbReference>
<evidence type="ECO:0000313" key="11">
    <source>
        <dbReference type="Proteomes" id="UP000727407"/>
    </source>
</evidence>
<feature type="non-terminal residue" evidence="10">
    <location>
        <position position="1"/>
    </location>
</feature>
<feature type="region of interest" description="Disordered" evidence="8">
    <location>
        <begin position="1"/>
        <end position="68"/>
    </location>
</feature>
<evidence type="ECO:0000256" key="4">
    <source>
        <dbReference type="PIRSR" id="PIRSR601211-1"/>
    </source>
</evidence>
<dbReference type="GO" id="GO:0005576">
    <property type="term" value="C:extracellular region"/>
    <property type="evidence" value="ECO:0007669"/>
    <property type="project" value="UniProtKB-SubCell"/>
</dbReference>
<dbReference type="PANTHER" id="PTHR11716:SF4">
    <property type="entry name" value="GROUP 10 SECRETORY PHOSPHOLIPASE A2"/>
    <property type="match status" value="1"/>
</dbReference>
<feature type="active site" evidence="4">
    <location>
        <position position="166"/>
    </location>
</feature>
<evidence type="ECO:0000256" key="7">
    <source>
        <dbReference type="RuleBase" id="RU003654"/>
    </source>
</evidence>
<name>A0A8J4XGA9_CLAMG</name>
<dbReference type="InterPro" id="IPR033112">
    <property type="entry name" value="PLA2_Asp_AS"/>
</dbReference>
<dbReference type="OrthoDB" id="10069378at2759"/>
<dbReference type="InterPro" id="IPR036444">
    <property type="entry name" value="PLipase_A2_dom_sf"/>
</dbReference>
<dbReference type="InterPro" id="IPR016090">
    <property type="entry name" value="PLA2-like_dom"/>
</dbReference>
<feature type="disulfide bond" evidence="6">
    <location>
        <begin position="117"/>
        <end position="172"/>
    </location>
</feature>
<dbReference type="EMBL" id="QNUK01000016">
    <property type="protein sequence ID" value="KAF5908025.1"/>
    <property type="molecule type" value="Genomic_DNA"/>
</dbReference>
<feature type="disulfide bond" evidence="6">
    <location>
        <begin position="102"/>
        <end position="118"/>
    </location>
</feature>
<feature type="binding site" evidence="5">
    <location>
        <position position="122"/>
    </location>
    <ligand>
        <name>Ca(2+)</name>
        <dbReference type="ChEBI" id="CHEBI:29108"/>
    </ligand>
</feature>
<dbReference type="CDD" id="cd00125">
    <property type="entry name" value="PLA2c"/>
    <property type="match status" value="1"/>
</dbReference>
<keyword evidence="3 6" id="KW-1015">Disulfide bond</keyword>
<feature type="active site" evidence="4">
    <location>
        <position position="121"/>
    </location>
</feature>
<dbReference type="GO" id="GO:0005509">
    <property type="term" value="F:calcium ion binding"/>
    <property type="evidence" value="ECO:0007669"/>
    <property type="project" value="InterPro"/>
</dbReference>
<dbReference type="Pfam" id="PF00068">
    <property type="entry name" value="Phospholip_A2_1"/>
    <property type="match status" value="1"/>
</dbReference>
<keyword evidence="5" id="KW-0479">Metal-binding</keyword>
<sequence length="183" mass="20231">MVRACPCESTRENGEGGGAARAGQEKARPEETTSENTTAGKDTEEANTPSTDNTSCTESVSTASLTDERSMRSKRSVVKFVGVIKCTTDRLATSYLAYGCYCGLGGKGVPIDDTDKCCHRHDCCYDKVKAAGCRTLTNNFRWTCENRQVNCDFIPDWCEKILCQCDKDFGRCIKYAPYNNEYT</sequence>
<feature type="binding site" evidence="5">
    <location>
        <position position="105"/>
    </location>
    <ligand>
        <name>Ca(2+)</name>
        <dbReference type="ChEBI" id="CHEBI:29108"/>
    </ligand>
</feature>
<reference evidence="10" key="1">
    <citation type="submission" date="2020-07" db="EMBL/GenBank/DDBJ databases">
        <title>Clarias magur genome sequencing, assembly and annotation.</title>
        <authorList>
            <person name="Kushwaha B."/>
            <person name="Kumar R."/>
            <person name="Das P."/>
            <person name="Joshi C.G."/>
            <person name="Kumar D."/>
            <person name="Nagpure N.S."/>
            <person name="Pandey M."/>
            <person name="Agarwal S."/>
            <person name="Srivastava S."/>
            <person name="Singh M."/>
            <person name="Sahoo L."/>
            <person name="Jayasankar P."/>
            <person name="Meher P.K."/>
            <person name="Koringa P.G."/>
            <person name="Iquebal M.A."/>
            <person name="Das S.P."/>
            <person name="Bit A."/>
            <person name="Patnaik S."/>
            <person name="Patel N."/>
            <person name="Shah T.M."/>
            <person name="Hinsu A."/>
            <person name="Jena J.K."/>
        </authorList>
    </citation>
    <scope>NUCLEOTIDE SEQUENCE</scope>
    <source>
        <strain evidence="10">CIFAMagur01</strain>
        <tissue evidence="10">Testis</tissue>
    </source>
</reference>
<dbReference type="GO" id="GO:0005543">
    <property type="term" value="F:phospholipid binding"/>
    <property type="evidence" value="ECO:0007669"/>
    <property type="project" value="TreeGrafter"/>
</dbReference>
<dbReference type="AlphaFoldDB" id="A0A8J4XGA9"/>
<dbReference type="PROSITE" id="PS00118">
    <property type="entry name" value="PA2_HIS"/>
    <property type="match status" value="1"/>
</dbReference>
<keyword evidence="11" id="KW-1185">Reference proteome</keyword>
<dbReference type="GO" id="GO:0006644">
    <property type="term" value="P:phospholipid metabolic process"/>
    <property type="evidence" value="ECO:0007669"/>
    <property type="project" value="InterPro"/>
</dbReference>
<dbReference type="PRINTS" id="PR00389">
    <property type="entry name" value="PHPHLIPASEA2"/>
</dbReference>
<gene>
    <name evidence="10" type="ORF">DAT39_002259</name>
</gene>
<dbReference type="SUPFAM" id="SSF48619">
    <property type="entry name" value="Phospholipase A2, PLA2"/>
    <property type="match status" value="1"/>
</dbReference>
<proteinExistence type="inferred from homology"/>
<evidence type="ECO:0000256" key="3">
    <source>
        <dbReference type="ARBA" id="ARBA00023157"/>
    </source>
</evidence>
<feature type="binding site" evidence="5">
    <location>
        <position position="101"/>
    </location>
    <ligand>
        <name>Ca(2+)</name>
        <dbReference type="ChEBI" id="CHEBI:29108"/>
    </ligand>
</feature>
<evidence type="ECO:0000256" key="1">
    <source>
        <dbReference type="ARBA" id="ARBA00004613"/>
    </source>
</evidence>
<evidence type="ECO:0000313" key="10">
    <source>
        <dbReference type="EMBL" id="KAF5908025.1"/>
    </source>
</evidence>
<evidence type="ECO:0000256" key="2">
    <source>
        <dbReference type="ARBA" id="ARBA00022525"/>
    </source>
</evidence>